<accession>A0AAD9PJU1</accession>
<dbReference type="EMBL" id="JALLKP010000003">
    <property type="protein sequence ID" value="KAK2196156.1"/>
    <property type="molecule type" value="Genomic_DNA"/>
</dbReference>
<feature type="transmembrane region" description="Helical" evidence="2">
    <location>
        <begin position="55"/>
        <end position="73"/>
    </location>
</feature>
<dbReference type="KEGG" id="bdw:94337053"/>
<reference evidence="3" key="1">
    <citation type="journal article" date="2023" name="Nat. Microbiol.">
        <title>Babesia duncani multi-omics identifies virulence factors and drug targets.</title>
        <authorList>
            <person name="Singh P."/>
            <person name="Lonardi S."/>
            <person name="Liang Q."/>
            <person name="Vydyam P."/>
            <person name="Khabirova E."/>
            <person name="Fang T."/>
            <person name="Gihaz S."/>
            <person name="Thekkiniath J."/>
            <person name="Munshi M."/>
            <person name="Abel S."/>
            <person name="Ciampossin L."/>
            <person name="Batugedara G."/>
            <person name="Gupta M."/>
            <person name="Lu X.M."/>
            <person name="Lenz T."/>
            <person name="Chakravarty S."/>
            <person name="Cornillot E."/>
            <person name="Hu Y."/>
            <person name="Ma W."/>
            <person name="Gonzalez L.M."/>
            <person name="Sanchez S."/>
            <person name="Estrada K."/>
            <person name="Sanchez-Flores A."/>
            <person name="Montero E."/>
            <person name="Harb O.S."/>
            <person name="Le Roch K.G."/>
            <person name="Mamoun C.B."/>
        </authorList>
    </citation>
    <scope>NUCLEOTIDE SEQUENCE</scope>
    <source>
        <strain evidence="3">WA1</strain>
    </source>
</reference>
<evidence type="ECO:0000256" key="2">
    <source>
        <dbReference type="SAM" id="Phobius"/>
    </source>
</evidence>
<comment type="caution">
    <text evidence="3">The sequence shown here is derived from an EMBL/GenBank/DDBJ whole genome shotgun (WGS) entry which is preliminary data.</text>
</comment>
<feature type="coiled-coil region" evidence="1">
    <location>
        <begin position="283"/>
        <end position="310"/>
    </location>
</feature>
<keyword evidence="2" id="KW-0812">Transmembrane</keyword>
<protein>
    <submittedName>
        <fullName evidence="3">Uncharacterized protein</fullName>
    </submittedName>
</protein>
<name>A0AAD9PJU1_9APIC</name>
<dbReference type="RefSeq" id="XP_067802998.1">
    <property type="nucleotide sequence ID" value="XM_067947776.1"/>
</dbReference>
<dbReference type="AlphaFoldDB" id="A0AAD9PJU1"/>
<evidence type="ECO:0000313" key="4">
    <source>
        <dbReference type="Proteomes" id="UP001214638"/>
    </source>
</evidence>
<keyword evidence="4" id="KW-1185">Reference proteome</keyword>
<keyword evidence="2" id="KW-1133">Transmembrane helix</keyword>
<evidence type="ECO:0000256" key="1">
    <source>
        <dbReference type="SAM" id="Coils"/>
    </source>
</evidence>
<evidence type="ECO:0000313" key="3">
    <source>
        <dbReference type="EMBL" id="KAK2196156.1"/>
    </source>
</evidence>
<keyword evidence="1" id="KW-0175">Coiled coil</keyword>
<dbReference type="Proteomes" id="UP001214638">
    <property type="component" value="Unassembled WGS sequence"/>
</dbReference>
<gene>
    <name evidence="3" type="ORF">BdWA1_002756</name>
</gene>
<proteinExistence type="predicted"/>
<dbReference type="GeneID" id="94337053"/>
<organism evidence="3 4">
    <name type="scientific">Babesia duncani</name>
    <dbReference type="NCBI Taxonomy" id="323732"/>
    <lineage>
        <taxon>Eukaryota</taxon>
        <taxon>Sar</taxon>
        <taxon>Alveolata</taxon>
        <taxon>Apicomplexa</taxon>
        <taxon>Aconoidasida</taxon>
        <taxon>Piroplasmida</taxon>
        <taxon>Babesiidae</taxon>
        <taxon>Babesia</taxon>
    </lineage>
</organism>
<keyword evidence="2" id="KW-0472">Membrane</keyword>
<sequence>MSVGRCMYSRRVLVGLKGPNYALRAFTTQKSGTAISDECISIDDAREFLIWKCKIVTGIVGTVISLYGSYLFISSDYDVRRARRRFSMHVNGLIYGNDLLPRQYALINSQYNVALECELKRELAKYFINLDNLKENGVRRSDVLALLEALGIPLDNHVIEKFINRGDGDLKELRKISGCSIQEFGELLEYLVIEQRINSNDAFESNLLSKIKEINSKLDNMHVETRPTFRLGNPYIAGAAKEIAQELLKYNVPDHSEEILQVTNELDRNTRFKEKLETKAKLTNIEQRRLNFINDEIDRLQKELGRLHHKNNLLHYK</sequence>